<dbReference type="Proteomes" id="UP000275385">
    <property type="component" value="Unassembled WGS sequence"/>
</dbReference>
<feature type="compositionally biased region" description="Basic and acidic residues" evidence="1">
    <location>
        <begin position="451"/>
        <end position="461"/>
    </location>
</feature>
<feature type="domain" description="Single-strand DNA deaminase toxin A-like C-terminal" evidence="2">
    <location>
        <begin position="74"/>
        <end position="139"/>
    </location>
</feature>
<evidence type="ECO:0000256" key="1">
    <source>
        <dbReference type="SAM" id="MobiDB-lite"/>
    </source>
</evidence>
<protein>
    <recommendedName>
        <fullName evidence="2">Single-strand DNA deaminase toxin A-like C-terminal domain-containing protein</fullName>
    </recommendedName>
</protein>
<dbReference type="Pfam" id="PF24120">
    <property type="entry name" value="SsdA_C"/>
    <property type="match status" value="1"/>
</dbReference>
<dbReference type="EMBL" id="QVQW01000034">
    <property type="protein sequence ID" value="RKU44147.1"/>
    <property type="molecule type" value="Genomic_DNA"/>
</dbReference>
<evidence type="ECO:0000313" key="3">
    <source>
        <dbReference type="EMBL" id="RKU44147.1"/>
    </source>
</evidence>
<feature type="compositionally biased region" description="Polar residues" evidence="1">
    <location>
        <begin position="439"/>
        <end position="450"/>
    </location>
</feature>
<feature type="compositionally biased region" description="Basic and acidic residues" evidence="1">
    <location>
        <begin position="398"/>
        <end position="408"/>
    </location>
</feature>
<evidence type="ECO:0000259" key="2">
    <source>
        <dbReference type="Pfam" id="PF24120"/>
    </source>
</evidence>
<name>A0A420Y8K8_9PEZI</name>
<feature type="region of interest" description="Disordered" evidence="1">
    <location>
        <begin position="474"/>
        <end position="509"/>
    </location>
</feature>
<feature type="compositionally biased region" description="Polar residues" evidence="1">
    <location>
        <begin position="476"/>
        <end position="493"/>
    </location>
</feature>
<feature type="region of interest" description="Disordered" evidence="1">
    <location>
        <begin position="536"/>
        <end position="574"/>
    </location>
</feature>
<feature type="compositionally biased region" description="Basic and acidic residues" evidence="1">
    <location>
        <begin position="286"/>
        <end position="299"/>
    </location>
</feature>
<evidence type="ECO:0000313" key="4">
    <source>
        <dbReference type="Proteomes" id="UP000275385"/>
    </source>
</evidence>
<keyword evidence="4" id="KW-1185">Reference proteome</keyword>
<dbReference type="InterPro" id="IPR057517">
    <property type="entry name" value="SsdA-like_C"/>
</dbReference>
<dbReference type="AlphaFoldDB" id="A0A420Y8K8"/>
<reference evidence="3 4" key="1">
    <citation type="submission" date="2018-08" db="EMBL/GenBank/DDBJ databases">
        <title>Draft genome of the lignicolous fungus Coniochaeta pulveracea.</title>
        <authorList>
            <person name="Borstlap C.J."/>
            <person name="De Witt R.N."/>
            <person name="Botha A."/>
            <person name="Volschenk H."/>
        </authorList>
    </citation>
    <scope>NUCLEOTIDE SEQUENCE [LARGE SCALE GENOMIC DNA]</scope>
    <source>
        <strain evidence="3 4">CAB683</strain>
    </source>
</reference>
<comment type="caution">
    <text evidence="3">The sequence shown here is derived from an EMBL/GenBank/DDBJ whole genome shotgun (WGS) entry which is preliminary data.</text>
</comment>
<sequence>MATRRSDPLTNLEAVLRNGMRYRTKPANSLAFERHGKSMRVLKLIAKIKFPEPLRKNTTSACICPGNTVKPEMCAVSGWSDFTTLGLLNGRKYVPLVRQIANLLKVELPASCYDNPANDPNPGSHNSGRVQASHCEKLLGAYWLEQELIRQFGSADLSRMGDLKAISLPKDRKHALILLDHTPCLPCLLFLAAIQEATGIEITALRQAAVRETSRKAKPVPGFCHNCTCDSCVKAGKKRTKKRQQQETFTTDPVNSITLVEKGWKEYKGGQAVCHKPPSAPEWENPTERAKSGTREGEPRPSPPAPLSLAVTDGLPTFSPSPTRPLSIKPPAVPLQESPLLQAQASAHLSAFPSLDEISPLAIQNPISYQAGKSAFFQTPVPYPRKASQYFEVVLHSQPKDRSEEYQRLELSPSEQSQPSIDTSSSPAPPPQSPEQPSLNHTGQGQCQTKNESKKAQERMKTVVDQLNLRERFTYPGTSQHPPHTAENLTGHQPQHRAPPPVSSTRPTVRTTITSRIRRQRKLAVRSTLHANARYRDQVLKKVHPPSTVRDVTRRVGSSSSPRHDDGNGAKQPV</sequence>
<organism evidence="3 4">
    <name type="scientific">Coniochaeta pulveracea</name>
    <dbReference type="NCBI Taxonomy" id="177199"/>
    <lineage>
        <taxon>Eukaryota</taxon>
        <taxon>Fungi</taxon>
        <taxon>Dikarya</taxon>
        <taxon>Ascomycota</taxon>
        <taxon>Pezizomycotina</taxon>
        <taxon>Sordariomycetes</taxon>
        <taxon>Sordariomycetidae</taxon>
        <taxon>Coniochaetales</taxon>
        <taxon>Coniochaetaceae</taxon>
        <taxon>Coniochaeta</taxon>
    </lineage>
</organism>
<dbReference type="OrthoDB" id="5239412at2759"/>
<feature type="region of interest" description="Disordered" evidence="1">
    <location>
        <begin position="270"/>
        <end position="332"/>
    </location>
</feature>
<accession>A0A420Y8K8</accession>
<dbReference type="STRING" id="177199.A0A420Y8K8"/>
<gene>
    <name evidence="3" type="ORF">DL546_005179</name>
</gene>
<feature type="compositionally biased region" description="Polar residues" evidence="1">
    <location>
        <begin position="413"/>
        <end position="423"/>
    </location>
</feature>
<feature type="region of interest" description="Disordered" evidence="1">
    <location>
        <begin position="398"/>
        <end position="461"/>
    </location>
</feature>
<proteinExistence type="predicted"/>